<proteinExistence type="predicted"/>
<sequence>MERVAPDGRFWRLDGDLMPAPVHQPTFTPYTLPPVLQGQPTGVFRYVNGMFFPLPSVRWTEITYRKGPYPPRATFRYAYGEPAGFAGAPFETVLPVVKSYTTFDTVYLDDRLVVATIDMDGNLAFLFDGFVQIPEASISGQNYTQSFQAQGVAIRCWDIPIMGSFRRDMNSLTDPMRTIYTDIPARVNPDGKPNRTAYSDTSAFDYDYILDGFQFPVFTDDLMSVNSDSKIVSLSNKKIQKWDLAGVVRYLLAVGNSKELFVKNPDFGTIERSFWNTNTDGTTSYIYCRDMVISGKPWPEALHQAIHNHGFSFTFRLGTKSGRPYNYITFERERDGQGAPLKSLYLQQSGTTVDPALSNVKGLNLSVDASQVVNAYVVDHKVDEYEIGVILAPGFDIDRVNDPLNTQKFLSTNVDPAANRDKYRLFVADECGEGHYILPRQSFSSGYPFRQFEQLWGLNYVVRRRPGYGPCFSYDKNGQRYNPQLFVVTNWGSIVGQGDPPMLFDKTKVDNNRTPYIIPIKGSWAMLHDRLGVRLTCLNPQQWNIGEIHPSNPAYGKVSSTIDMINNLISYDTAHPENHFFLLLTCVISSDRKATQAIAPKRSTSPTQFAVARSIDAHDRYKRWAVHKSSAYQQDNAVLTGSNLDDTRARFYARDDSAAAQTYAESLRASTETPSMGGSVTIGRLTNNYFVGDRISSIYPRMSMQTNIPTQQYPNRYPMVVQLTWRNEPEQSTTLQLDDRRSESDPVEL</sequence>
<name>A0A6J5L984_9CAUD</name>
<protein>
    <submittedName>
        <fullName evidence="2">Uncharacterized protein</fullName>
    </submittedName>
</protein>
<evidence type="ECO:0000256" key="1">
    <source>
        <dbReference type="SAM" id="MobiDB-lite"/>
    </source>
</evidence>
<evidence type="ECO:0000313" key="2">
    <source>
        <dbReference type="EMBL" id="CAB4131054.1"/>
    </source>
</evidence>
<feature type="region of interest" description="Disordered" evidence="1">
    <location>
        <begin position="729"/>
        <end position="749"/>
    </location>
</feature>
<organism evidence="2">
    <name type="scientific">uncultured Caudovirales phage</name>
    <dbReference type="NCBI Taxonomy" id="2100421"/>
    <lineage>
        <taxon>Viruses</taxon>
        <taxon>Duplodnaviria</taxon>
        <taxon>Heunggongvirae</taxon>
        <taxon>Uroviricota</taxon>
        <taxon>Caudoviricetes</taxon>
        <taxon>Peduoviridae</taxon>
        <taxon>Maltschvirus</taxon>
        <taxon>Maltschvirus maltsch</taxon>
    </lineage>
</organism>
<reference evidence="2" key="1">
    <citation type="submission" date="2020-04" db="EMBL/GenBank/DDBJ databases">
        <authorList>
            <person name="Chiriac C."/>
            <person name="Salcher M."/>
            <person name="Ghai R."/>
            <person name="Kavagutti S V."/>
        </authorList>
    </citation>
    <scope>NUCLEOTIDE SEQUENCE</scope>
</reference>
<feature type="compositionally biased region" description="Basic and acidic residues" evidence="1">
    <location>
        <begin position="737"/>
        <end position="749"/>
    </location>
</feature>
<dbReference type="EMBL" id="LR796250">
    <property type="protein sequence ID" value="CAB4131054.1"/>
    <property type="molecule type" value="Genomic_DNA"/>
</dbReference>
<gene>
    <name evidence="2" type="ORF">UFOVP124_53</name>
</gene>
<accession>A0A6J5L984</accession>